<accession>A0A9D1ILB2</accession>
<dbReference type="Pfam" id="PF13439">
    <property type="entry name" value="Glyco_transf_4"/>
    <property type="match status" value="1"/>
</dbReference>
<feature type="domain" description="Glycosyltransferase subfamily 4-like N-terminal" evidence="2">
    <location>
        <begin position="13"/>
        <end position="218"/>
    </location>
</feature>
<evidence type="ECO:0000313" key="3">
    <source>
        <dbReference type="EMBL" id="HIU38182.1"/>
    </source>
</evidence>
<dbReference type="PANTHER" id="PTHR12526:SF637">
    <property type="entry name" value="GLYCOSYLTRANSFERASE EPSF-RELATED"/>
    <property type="match status" value="1"/>
</dbReference>
<feature type="domain" description="Glycosyl transferase family 1" evidence="1">
    <location>
        <begin position="226"/>
        <end position="386"/>
    </location>
</feature>
<evidence type="ECO:0000259" key="2">
    <source>
        <dbReference type="Pfam" id="PF13439"/>
    </source>
</evidence>
<dbReference type="Gene3D" id="3.40.50.2000">
    <property type="entry name" value="Glycogen Phosphorylase B"/>
    <property type="match status" value="2"/>
</dbReference>
<proteinExistence type="predicted"/>
<dbReference type="AlphaFoldDB" id="A0A9D1ILB2"/>
<sequence length="406" mass="45278">MKIAILNTSDAKGGAAIVSHRLLNGLCESGIDARMIVADKTTDNNRVASASSPSKRRSAFLLERLDIFAENGFSRKNLFKVSTARFGSDALSHEWIRQADIVCINWINQGFLSLADIARLHEAGKKIVWTMHDMWCATGICHHAYDCRHYTNRCGQCPFVRFPFRHDLSRQTWNAKKHLYDRVPIQFVAVSNWLAERCKESSLLREKPLAVIHNALPIEHFDWRRAAGAPSEKTVIAMGAARLDDPIKGFGIMVDAVNLIADNHPDMANRLELLLFGSIRDKALLQSIRLNHRWIGAVAPNRIPELLQNADIVLSSSHFETLPTTLIEGQAAGCLAVAFDHGGQRDIIDHQKNGYLAAYPDASDLANGIIWAAEQKADRQAIHDEAAARFSEKAIAKQYINLFNSL</sequence>
<evidence type="ECO:0000259" key="1">
    <source>
        <dbReference type="Pfam" id="PF00534"/>
    </source>
</evidence>
<protein>
    <submittedName>
        <fullName evidence="3">Glycosyltransferase</fullName>
    </submittedName>
</protein>
<dbReference type="PANTHER" id="PTHR12526">
    <property type="entry name" value="GLYCOSYLTRANSFERASE"/>
    <property type="match status" value="1"/>
</dbReference>
<evidence type="ECO:0000313" key="4">
    <source>
        <dbReference type="Proteomes" id="UP000824076"/>
    </source>
</evidence>
<dbReference type="Proteomes" id="UP000824076">
    <property type="component" value="Unassembled WGS sequence"/>
</dbReference>
<gene>
    <name evidence="3" type="ORF">IAD18_00780</name>
</gene>
<dbReference type="EMBL" id="DVMS01000021">
    <property type="protein sequence ID" value="HIU38182.1"/>
    <property type="molecule type" value="Genomic_DNA"/>
</dbReference>
<reference evidence="3" key="1">
    <citation type="submission" date="2020-10" db="EMBL/GenBank/DDBJ databases">
        <authorList>
            <person name="Gilroy R."/>
        </authorList>
    </citation>
    <scope>NUCLEOTIDE SEQUENCE</scope>
    <source>
        <strain evidence="3">17073</strain>
    </source>
</reference>
<name>A0A9D1ILB2_9BACT</name>
<comment type="caution">
    <text evidence="3">The sequence shown here is derived from an EMBL/GenBank/DDBJ whole genome shotgun (WGS) entry which is preliminary data.</text>
</comment>
<dbReference type="Pfam" id="PF00534">
    <property type="entry name" value="Glycos_transf_1"/>
    <property type="match status" value="1"/>
</dbReference>
<dbReference type="SUPFAM" id="SSF53756">
    <property type="entry name" value="UDP-Glycosyltransferase/glycogen phosphorylase"/>
    <property type="match status" value="1"/>
</dbReference>
<organism evidence="3 4">
    <name type="scientific">Candidatus Limisoma intestinavium</name>
    <dbReference type="NCBI Taxonomy" id="2840856"/>
    <lineage>
        <taxon>Bacteria</taxon>
        <taxon>Pseudomonadati</taxon>
        <taxon>Bacteroidota</taxon>
        <taxon>Bacteroidia</taxon>
        <taxon>Bacteroidales</taxon>
        <taxon>Candidatus Limisoma</taxon>
    </lineage>
</organism>
<reference evidence="3" key="2">
    <citation type="journal article" date="2021" name="PeerJ">
        <title>Extensive microbial diversity within the chicken gut microbiome revealed by metagenomics and culture.</title>
        <authorList>
            <person name="Gilroy R."/>
            <person name="Ravi A."/>
            <person name="Getino M."/>
            <person name="Pursley I."/>
            <person name="Horton D.L."/>
            <person name="Alikhan N.F."/>
            <person name="Baker D."/>
            <person name="Gharbi K."/>
            <person name="Hall N."/>
            <person name="Watson M."/>
            <person name="Adriaenssens E.M."/>
            <person name="Foster-Nyarko E."/>
            <person name="Jarju S."/>
            <person name="Secka A."/>
            <person name="Antonio M."/>
            <person name="Oren A."/>
            <person name="Chaudhuri R.R."/>
            <person name="La Ragione R."/>
            <person name="Hildebrand F."/>
            <person name="Pallen M.J."/>
        </authorList>
    </citation>
    <scope>NUCLEOTIDE SEQUENCE</scope>
    <source>
        <strain evidence="3">17073</strain>
    </source>
</reference>
<dbReference type="InterPro" id="IPR028098">
    <property type="entry name" value="Glyco_trans_4-like_N"/>
</dbReference>
<dbReference type="InterPro" id="IPR001296">
    <property type="entry name" value="Glyco_trans_1"/>
</dbReference>
<dbReference type="GO" id="GO:0016757">
    <property type="term" value="F:glycosyltransferase activity"/>
    <property type="evidence" value="ECO:0007669"/>
    <property type="project" value="InterPro"/>
</dbReference>